<evidence type="ECO:0000259" key="3">
    <source>
        <dbReference type="Pfam" id="PF02731"/>
    </source>
</evidence>
<dbReference type="OrthoDB" id="666364at2759"/>
<evidence type="ECO:0000256" key="1">
    <source>
        <dbReference type="ARBA" id="ARBA00010197"/>
    </source>
</evidence>
<keyword evidence="5" id="KW-1185">Reference proteome</keyword>
<dbReference type="PANTHER" id="PTHR12096">
    <property type="entry name" value="NUCLEAR PROTEIN SKIP-RELATED"/>
    <property type="match status" value="1"/>
</dbReference>
<reference evidence="4 5" key="1">
    <citation type="submission" date="2015-12" db="EMBL/GenBank/DDBJ databases">
        <title>The genome of Folsomia candida.</title>
        <authorList>
            <person name="Faddeeva A."/>
            <person name="Derks M.F."/>
            <person name="Anvar Y."/>
            <person name="Smit S."/>
            <person name="Van Straalen N."/>
            <person name="Roelofs D."/>
        </authorList>
    </citation>
    <scope>NUCLEOTIDE SEQUENCE [LARGE SCALE GENOMIC DNA]</scope>
    <source>
        <strain evidence="4 5">VU population</strain>
        <tissue evidence="4">Whole body</tissue>
    </source>
</reference>
<feature type="region of interest" description="Disordered" evidence="2">
    <location>
        <begin position="320"/>
        <end position="395"/>
    </location>
</feature>
<feature type="domain" description="SKI-interacting protein SKIP SNW" evidence="3">
    <location>
        <begin position="183"/>
        <end position="343"/>
    </location>
</feature>
<dbReference type="OMA" id="YGQRRGW"/>
<organism evidence="4 5">
    <name type="scientific">Folsomia candida</name>
    <name type="common">Springtail</name>
    <dbReference type="NCBI Taxonomy" id="158441"/>
    <lineage>
        <taxon>Eukaryota</taxon>
        <taxon>Metazoa</taxon>
        <taxon>Ecdysozoa</taxon>
        <taxon>Arthropoda</taxon>
        <taxon>Hexapoda</taxon>
        <taxon>Collembola</taxon>
        <taxon>Entomobryomorpha</taxon>
        <taxon>Isotomoidea</taxon>
        <taxon>Isotomidae</taxon>
        <taxon>Proisotominae</taxon>
        <taxon>Folsomia</taxon>
    </lineage>
</organism>
<feature type="region of interest" description="Disordered" evidence="2">
    <location>
        <begin position="445"/>
        <end position="551"/>
    </location>
</feature>
<feature type="region of interest" description="Disordered" evidence="2">
    <location>
        <begin position="215"/>
        <end position="250"/>
    </location>
</feature>
<proteinExistence type="inferred from homology"/>
<protein>
    <submittedName>
        <fullName evidence="4">SNW domain-containing protein 1</fullName>
    </submittedName>
</protein>
<dbReference type="InterPro" id="IPR017862">
    <property type="entry name" value="SKI-int_prot_SKIP"/>
</dbReference>
<evidence type="ECO:0000313" key="5">
    <source>
        <dbReference type="Proteomes" id="UP000198287"/>
    </source>
</evidence>
<dbReference type="GO" id="GO:0005681">
    <property type="term" value="C:spliceosomal complex"/>
    <property type="evidence" value="ECO:0007669"/>
    <property type="project" value="InterPro"/>
</dbReference>
<name>A0A226ESF4_FOLCA</name>
<evidence type="ECO:0000256" key="2">
    <source>
        <dbReference type="SAM" id="MobiDB-lite"/>
    </source>
</evidence>
<accession>A0A226ESF4</accession>
<feature type="compositionally biased region" description="Basic and acidic residues" evidence="2">
    <location>
        <begin position="352"/>
        <end position="395"/>
    </location>
</feature>
<dbReference type="AlphaFoldDB" id="A0A226ESF4"/>
<sequence>MSSLTSILPIPTNIVRDREDERLLVRKQQQQSTMTLVAIGESKAPPYGARRGFIPRTPEDFGDGGAFPEIHVAQFPLGMGKKGPDSGAKASNAVAVQLDAEGKIKYDVLARQGHSKDKIVFSKYTDLLPKEITNEDDPELQKPDEDNIKEITEKTRQALEKLTQSKIAAAMPVRCAEKRGETQFIRYTPSEQGQAFNSGAQQRVIRMVEVQRDPMSPPRFKINTKIPRGPPSPPAPVLHSPTRKVTAKEQKEWKIPPCISNWKNAKGYTIPLDKRLAADGRGLQQVHINENFAKLAEALYIADRKAREAVEMRAQLEKKVAQKEKEKKEEHLRTLAQKAREERAGIRTGMAGEKDDDAKERDQLRHERHKDRQRERNIQRAAPDKRNRLERERERDISEQIALGLPAKTITGGETQFDSRLFNQSKGMDSGFADEDSYNVYDKAWRGGGDVSQGLYRPKKGGDNDAYGEDLDTLIKTNKFVPDKEFSGTDRAAGSSRSGPVQFEKDEEDPFGLDQFLQQAKRASKRGGDESSSSSKDKPSSSSSDKRRRRD</sequence>
<gene>
    <name evidence="4" type="ORF">Fcan01_05226</name>
</gene>
<comment type="caution">
    <text evidence="4">The sequence shown here is derived from an EMBL/GenBank/DDBJ whole genome shotgun (WGS) entry which is preliminary data.</text>
</comment>
<dbReference type="Proteomes" id="UP000198287">
    <property type="component" value="Unassembled WGS sequence"/>
</dbReference>
<evidence type="ECO:0000313" key="4">
    <source>
        <dbReference type="EMBL" id="OXA60439.1"/>
    </source>
</evidence>
<dbReference type="Pfam" id="PF02731">
    <property type="entry name" value="SKIP_SNW"/>
    <property type="match status" value="1"/>
</dbReference>
<dbReference type="InterPro" id="IPR004015">
    <property type="entry name" value="SKI-int_prot_SKIP_SNW-dom"/>
</dbReference>
<dbReference type="GO" id="GO:0000398">
    <property type="term" value="P:mRNA splicing, via spliceosome"/>
    <property type="evidence" value="ECO:0007669"/>
    <property type="project" value="InterPro"/>
</dbReference>
<dbReference type="STRING" id="158441.A0A226ESF4"/>
<comment type="similarity">
    <text evidence="1">Belongs to the SNW family.</text>
</comment>
<dbReference type="EMBL" id="LNIX01000002">
    <property type="protein sequence ID" value="OXA60439.1"/>
    <property type="molecule type" value="Genomic_DNA"/>
</dbReference>
<feature type="compositionally biased region" description="Basic and acidic residues" evidence="2">
    <location>
        <begin position="320"/>
        <end position="345"/>
    </location>
</feature>